<reference evidence="2 3" key="1">
    <citation type="submission" date="2016-07" db="EMBL/GenBank/DDBJ databases">
        <title>Pervasive Adenine N6-methylation of Active Genes in Fungi.</title>
        <authorList>
            <consortium name="DOE Joint Genome Institute"/>
            <person name="Mondo S.J."/>
            <person name="Dannebaum R.O."/>
            <person name="Kuo R.C."/>
            <person name="Labutti K."/>
            <person name="Haridas S."/>
            <person name="Kuo A."/>
            <person name="Salamov A."/>
            <person name="Ahrendt S.R."/>
            <person name="Lipzen A."/>
            <person name="Sullivan W."/>
            <person name="Andreopoulos W.B."/>
            <person name="Clum A."/>
            <person name="Lindquist E."/>
            <person name="Daum C."/>
            <person name="Ramamoorthy G.K."/>
            <person name="Gryganskyi A."/>
            <person name="Culley D."/>
            <person name="Magnuson J.K."/>
            <person name="James T.Y."/>
            <person name="O'Malley M.A."/>
            <person name="Stajich J.E."/>
            <person name="Spatafora J.W."/>
            <person name="Visel A."/>
            <person name="Grigoriev I.V."/>
        </authorList>
    </citation>
    <scope>NUCLEOTIDE SEQUENCE [LARGE SCALE GENOMIC DNA]</scope>
    <source>
        <strain evidence="2 3">CBS 129021</strain>
    </source>
</reference>
<dbReference type="OrthoDB" id="5147273at2759"/>
<feature type="region of interest" description="Disordered" evidence="1">
    <location>
        <begin position="1"/>
        <end position="54"/>
    </location>
</feature>
<feature type="compositionally biased region" description="Low complexity" evidence="1">
    <location>
        <begin position="42"/>
        <end position="54"/>
    </location>
</feature>
<keyword evidence="3" id="KW-1185">Reference proteome</keyword>
<dbReference type="EMBL" id="MCFJ01000004">
    <property type="protein sequence ID" value="ORY67136.1"/>
    <property type="molecule type" value="Genomic_DNA"/>
</dbReference>
<name>A0A1Y2E785_9PEZI</name>
<dbReference type="RefSeq" id="XP_040717760.1">
    <property type="nucleotide sequence ID" value="XM_040859747.1"/>
</dbReference>
<accession>A0A1Y2E785</accession>
<feature type="region of interest" description="Disordered" evidence="1">
    <location>
        <begin position="149"/>
        <end position="189"/>
    </location>
</feature>
<evidence type="ECO:0000256" key="1">
    <source>
        <dbReference type="SAM" id="MobiDB-lite"/>
    </source>
</evidence>
<sequence length="204" mass="22994">MPSTMSQPTAQRRARSPSSSSQSRPSKRQRCHRSNDSPRPPSSSSGGTSIGTSIGKYYGIGDKESLDNIFASFPQTFTTVPEPHGSRGRYQPLWELRNDHEIYLSNDLLPNNRDHQRVRTPIPGPESHIPPPGSRNRSTLTRLAQQARQEASDDRSYRQTRSQVDTLGIGRTTGTRARGRPMQPSIRRRRSQWEICLSSDEEIL</sequence>
<proteinExistence type="predicted"/>
<dbReference type="STRING" id="1141098.A0A1Y2E785"/>
<evidence type="ECO:0000313" key="3">
    <source>
        <dbReference type="Proteomes" id="UP000193689"/>
    </source>
</evidence>
<dbReference type="AlphaFoldDB" id="A0A1Y2E785"/>
<comment type="caution">
    <text evidence="2">The sequence shown here is derived from an EMBL/GenBank/DDBJ whole genome shotgun (WGS) entry which is preliminary data.</text>
</comment>
<dbReference type="InParanoid" id="A0A1Y2E785"/>
<dbReference type="Proteomes" id="UP000193689">
    <property type="component" value="Unassembled WGS sequence"/>
</dbReference>
<feature type="compositionally biased region" description="Low complexity" evidence="1">
    <location>
        <begin position="166"/>
        <end position="176"/>
    </location>
</feature>
<dbReference type="GeneID" id="63775959"/>
<gene>
    <name evidence="2" type="ORF">BCR38DRAFT_426164</name>
</gene>
<protein>
    <submittedName>
        <fullName evidence="2">Uncharacterized protein</fullName>
    </submittedName>
</protein>
<evidence type="ECO:0000313" key="2">
    <source>
        <dbReference type="EMBL" id="ORY67136.1"/>
    </source>
</evidence>
<organism evidence="2 3">
    <name type="scientific">Pseudomassariella vexata</name>
    <dbReference type="NCBI Taxonomy" id="1141098"/>
    <lineage>
        <taxon>Eukaryota</taxon>
        <taxon>Fungi</taxon>
        <taxon>Dikarya</taxon>
        <taxon>Ascomycota</taxon>
        <taxon>Pezizomycotina</taxon>
        <taxon>Sordariomycetes</taxon>
        <taxon>Xylariomycetidae</taxon>
        <taxon>Amphisphaeriales</taxon>
        <taxon>Pseudomassariaceae</taxon>
        <taxon>Pseudomassariella</taxon>
    </lineage>
</organism>